<evidence type="ECO:0000313" key="4">
    <source>
        <dbReference type="Proteomes" id="UP000192220"/>
    </source>
</evidence>
<accession>A0A2I4C6W7</accession>
<dbReference type="InterPro" id="IPR012337">
    <property type="entry name" value="RNaseH-like_sf"/>
</dbReference>
<evidence type="ECO:0000256" key="2">
    <source>
        <dbReference type="SAM" id="MobiDB-lite"/>
    </source>
</evidence>
<feature type="region of interest" description="Disordered" evidence="2">
    <location>
        <begin position="186"/>
        <end position="209"/>
    </location>
</feature>
<dbReference type="InterPro" id="IPR036397">
    <property type="entry name" value="RNaseH_sf"/>
</dbReference>
<dbReference type="InterPro" id="IPR041588">
    <property type="entry name" value="Integrase_H2C2"/>
</dbReference>
<sequence>MSGEVRKTDLNIYSPFLMKGEVSVAGGEKVPVTILRDTAASRSIILNSVLPLSDETSLNSFELVQGFGMKFVNVPLHRVHLKSELLSGEVVLAASPVFPINGVDLLLGNDFAGGKILVNPDVTAVPVFSDGPDELQIKFPKLFPMCAITRAMAHNSAKSDADAVVNLEDSFMSDLFLDQDSHLDSVNAPVTSSHSPPQTSPPDKTPDDLKSRENLILEQSQDPSLSSLFSRVLSHEEIKNVPVGVFCKDGILMRKWTPPHASAEDDWCVVNQIVVPQKLCPSVLSLAHDNFMAAHLGVNKTYDCILRQFFWPGLKSDVKNYCKTCGVCQISGKPNQKIPPYPFHPVPAVDGPFDQVLVDCVGPLPRTKSGNKFLLTIMCAATRFPEAIPLRKITAPTVH</sequence>
<feature type="domain" description="Integrase zinc-binding" evidence="3">
    <location>
        <begin position="275"/>
        <end position="331"/>
    </location>
</feature>
<dbReference type="Pfam" id="PF17921">
    <property type="entry name" value="Integrase_H2C2"/>
    <property type="match status" value="1"/>
</dbReference>
<dbReference type="KEGG" id="alim:106525872"/>
<dbReference type="FunFam" id="1.10.340.70:FF:000001">
    <property type="entry name" value="Retrovirus-related Pol polyprotein from transposon gypsy-like Protein"/>
    <property type="match status" value="1"/>
</dbReference>
<name>A0A2I4C6W7_AUSLI</name>
<dbReference type="OrthoDB" id="10000497at2759"/>
<keyword evidence="4" id="KW-1185">Reference proteome</keyword>
<evidence type="ECO:0000256" key="1">
    <source>
        <dbReference type="ARBA" id="ARBA00039658"/>
    </source>
</evidence>
<dbReference type="Proteomes" id="UP000192220">
    <property type="component" value="Unplaced"/>
</dbReference>
<dbReference type="GeneID" id="106525872"/>
<dbReference type="Gene3D" id="3.30.420.10">
    <property type="entry name" value="Ribonuclease H-like superfamily/Ribonuclease H"/>
    <property type="match status" value="1"/>
</dbReference>
<protein>
    <recommendedName>
        <fullName evidence="1">Gypsy retrotransposon integrase-like protein 1</fullName>
    </recommendedName>
</protein>
<dbReference type="Gene3D" id="1.10.340.70">
    <property type="match status" value="1"/>
</dbReference>
<organism evidence="4 5">
    <name type="scientific">Austrofundulus limnaeus</name>
    <name type="common">Annual killifish</name>
    <dbReference type="NCBI Taxonomy" id="52670"/>
    <lineage>
        <taxon>Eukaryota</taxon>
        <taxon>Metazoa</taxon>
        <taxon>Chordata</taxon>
        <taxon>Craniata</taxon>
        <taxon>Vertebrata</taxon>
        <taxon>Euteleostomi</taxon>
        <taxon>Actinopterygii</taxon>
        <taxon>Neopterygii</taxon>
        <taxon>Teleostei</taxon>
        <taxon>Neoteleostei</taxon>
        <taxon>Acanthomorphata</taxon>
        <taxon>Ovalentaria</taxon>
        <taxon>Atherinomorphae</taxon>
        <taxon>Cyprinodontiformes</taxon>
        <taxon>Rivulidae</taxon>
        <taxon>Austrofundulus</taxon>
    </lineage>
</organism>
<proteinExistence type="predicted"/>
<dbReference type="SUPFAM" id="SSF53098">
    <property type="entry name" value="Ribonuclease H-like"/>
    <property type="match status" value="1"/>
</dbReference>
<dbReference type="InParanoid" id="A0A2I4C6W7"/>
<dbReference type="PANTHER" id="PTHR37984:SF15">
    <property type="entry name" value="INTEGRASE CATALYTIC DOMAIN-CONTAINING PROTEIN"/>
    <property type="match status" value="1"/>
</dbReference>
<dbReference type="GO" id="GO:0003676">
    <property type="term" value="F:nucleic acid binding"/>
    <property type="evidence" value="ECO:0007669"/>
    <property type="project" value="InterPro"/>
</dbReference>
<gene>
    <name evidence="5" type="primary">LOC106525872</name>
</gene>
<evidence type="ECO:0000259" key="3">
    <source>
        <dbReference type="Pfam" id="PF17921"/>
    </source>
</evidence>
<dbReference type="AlphaFoldDB" id="A0A2I4C6W7"/>
<dbReference type="InterPro" id="IPR050951">
    <property type="entry name" value="Retrovirus_Pol_polyprotein"/>
</dbReference>
<reference evidence="5" key="1">
    <citation type="submission" date="2025-08" db="UniProtKB">
        <authorList>
            <consortium name="RefSeq"/>
        </authorList>
    </citation>
    <scope>IDENTIFICATION</scope>
    <source>
        <strain evidence="5">Quisiro</strain>
        <tissue evidence="5">Liver</tissue>
    </source>
</reference>
<evidence type="ECO:0000313" key="5">
    <source>
        <dbReference type="RefSeq" id="XP_013875699.1"/>
    </source>
</evidence>
<dbReference type="RefSeq" id="XP_013875699.1">
    <property type="nucleotide sequence ID" value="XM_014020245.1"/>
</dbReference>
<dbReference type="PANTHER" id="PTHR37984">
    <property type="entry name" value="PROTEIN CBG26694"/>
    <property type="match status" value="1"/>
</dbReference>
<dbReference type="STRING" id="52670.A0A2I4C6W7"/>